<dbReference type="AlphaFoldDB" id="A0A1N7LUR5"/>
<gene>
    <name evidence="2" type="ORF">SAMN05421788_1011134</name>
</gene>
<feature type="signal peptide" evidence="1">
    <location>
        <begin position="1"/>
        <end position="18"/>
    </location>
</feature>
<dbReference type="OrthoDB" id="1496226at2"/>
<feature type="chain" id="PRO_5013315161" description="Lipoprotein" evidence="1">
    <location>
        <begin position="19"/>
        <end position="175"/>
    </location>
</feature>
<accession>A0A1N7LUR5</accession>
<evidence type="ECO:0000313" key="2">
    <source>
        <dbReference type="EMBL" id="SIS77441.1"/>
    </source>
</evidence>
<organism evidence="2 3">
    <name type="scientific">Filimonas lacunae</name>
    <dbReference type="NCBI Taxonomy" id="477680"/>
    <lineage>
        <taxon>Bacteria</taxon>
        <taxon>Pseudomonadati</taxon>
        <taxon>Bacteroidota</taxon>
        <taxon>Chitinophagia</taxon>
        <taxon>Chitinophagales</taxon>
        <taxon>Chitinophagaceae</taxon>
        <taxon>Filimonas</taxon>
    </lineage>
</organism>
<evidence type="ECO:0008006" key="4">
    <source>
        <dbReference type="Google" id="ProtNLM"/>
    </source>
</evidence>
<evidence type="ECO:0000256" key="1">
    <source>
        <dbReference type="SAM" id="SignalP"/>
    </source>
</evidence>
<dbReference type="RefSeq" id="WP_076376475.1">
    <property type="nucleotide sequence ID" value="NZ_AP017422.1"/>
</dbReference>
<dbReference type="Proteomes" id="UP000186917">
    <property type="component" value="Unassembled WGS sequence"/>
</dbReference>
<dbReference type="STRING" id="477680.SAMN05421788_1011134"/>
<keyword evidence="1" id="KW-0732">Signal</keyword>
<dbReference type="PROSITE" id="PS51257">
    <property type="entry name" value="PROKAR_LIPOPROTEIN"/>
    <property type="match status" value="1"/>
</dbReference>
<evidence type="ECO:0000313" key="3">
    <source>
        <dbReference type="Proteomes" id="UP000186917"/>
    </source>
</evidence>
<protein>
    <recommendedName>
        <fullName evidence="4">Lipoprotein</fullName>
    </recommendedName>
</protein>
<name>A0A1N7LUR5_9BACT</name>
<dbReference type="EMBL" id="FTOR01000001">
    <property type="protein sequence ID" value="SIS77441.1"/>
    <property type="molecule type" value="Genomic_DNA"/>
</dbReference>
<proteinExistence type="predicted"/>
<reference evidence="3" key="1">
    <citation type="submission" date="2017-01" db="EMBL/GenBank/DDBJ databases">
        <authorList>
            <person name="Varghese N."/>
            <person name="Submissions S."/>
        </authorList>
    </citation>
    <scope>NUCLEOTIDE SEQUENCE [LARGE SCALE GENOMIC DNA]</scope>
    <source>
        <strain evidence="3">DSM 21054</strain>
    </source>
</reference>
<keyword evidence="3" id="KW-1185">Reference proteome</keyword>
<sequence length="175" mass="19522">MRNIVFIVLLLLSVAACKTNGVKQKKVASPNPDTLLLPPGKIEFDFNLGSGNNKSKNYASLINATLLNAGTDTAYFVSWSCEGLINDIVYDTASLSLFGFVVCNTSFPKIITIAPGKKIEMRACFMFLKPETYINLGYSFNRVKKEFNINNTSHMTAYWKSRGKYILRTGQRAIQ</sequence>